<dbReference type="AlphaFoldDB" id="A0A1V9XRB4"/>
<feature type="compositionally biased region" description="Basic and acidic residues" evidence="13">
    <location>
        <begin position="364"/>
        <end position="380"/>
    </location>
</feature>
<dbReference type="STRING" id="418985.A0A1V9XRB4"/>
<comment type="subcellular location">
    <subcellularLocation>
        <location evidence="1">Nucleus</location>
    </subcellularLocation>
</comment>
<sequence length="546" mass="60359">MDFWHLIDEAIVNLRARKCRPDVDNILTILNRKKCAITKDGLENVLQELEDQNKLYRYRFKGRISYRQMSQRTRRHNGKIDEQGSCDNVGSYSSDTEEDTAVVVKTELCDTSDTNETAIQHPTADSMAVDGRKVPTPTKRAGSNPPQGRCGRSRERPVKAMRASKETDDKRKSLKRIGESKTLGGARVSGRKRIKKSHGPDFQTEVLHLDCKLQLSTCAICRNKDHDRHLLLCSACKVYVHASCLQLTERSVLKISANKQFFCLRCKPCKYCHIALEAIEGCRGQEASSLTTVIEGNDVLHCSHCYSVFHLGCIRPALTGKPKGKPWMCRRCTYEINKRHRTKDNLAALVTSTEVSEPPSLAAKSDRNPVKTEKVEERIGSKPSRQASCTETCAQATCGDPKDDSLLIGPAKSAEDVRSTGVNRQSCDSSSSVVPGRPNPSTARTPARVGKLSSKKRAASPDSNNPTISGLPPLDKTYADGDSGNGHERSEDDTPERRSIGLKKVFLNDDDSELRKKLLEILPSSRVNKKNASVDNNNNNAEGGVA</sequence>
<dbReference type="PROSITE" id="PS52014">
    <property type="entry name" value="SAMD1_WH"/>
    <property type="match status" value="1"/>
</dbReference>
<dbReference type="GO" id="GO:0048189">
    <property type="term" value="C:Lid2 complex"/>
    <property type="evidence" value="ECO:0007669"/>
    <property type="project" value="TreeGrafter"/>
</dbReference>
<feature type="compositionally biased region" description="Basic and acidic residues" evidence="13">
    <location>
        <begin position="152"/>
        <end position="173"/>
    </location>
</feature>
<keyword evidence="2" id="KW-0678">Repressor</keyword>
<evidence type="ECO:0000256" key="2">
    <source>
        <dbReference type="ARBA" id="ARBA00022491"/>
    </source>
</evidence>
<keyword evidence="12" id="KW-0175">Coiled coil</keyword>
<reference evidence="16 17" key="1">
    <citation type="journal article" date="2017" name="Gigascience">
        <title>Draft genome of the honey bee ectoparasitic mite, Tropilaelaps mercedesae, is shaped by the parasitic life history.</title>
        <authorList>
            <person name="Dong X."/>
            <person name="Armstrong S.D."/>
            <person name="Xia D."/>
            <person name="Makepeace B.L."/>
            <person name="Darby A.C."/>
            <person name="Kadowaki T."/>
        </authorList>
    </citation>
    <scope>NUCLEOTIDE SEQUENCE [LARGE SCALE GENOMIC DNA]</scope>
    <source>
        <strain evidence="16">Wuxi-XJTLU</strain>
    </source>
</reference>
<dbReference type="GO" id="GO:0006325">
    <property type="term" value="P:chromatin organization"/>
    <property type="evidence" value="ECO:0007669"/>
    <property type="project" value="UniProtKB-KW"/>
</dbReference>
<dbReference type="InParanoid" id="A0A1V9XRB4"/>
<dbReference type="EMBL" id="MNPL01005619">
    <property type="protein sequence ID" value="OQR75898.1"/>
    <property type="molecule type" value="Genomic_DNA"/>
</dbReference>
<evidence type="ECO:0000313" key="16">
    <source>
        <dbReference type="EMBL" id="OQR75898.1"/>
    </source>
</evidence>
<evidence type="ECO:0000256" key="6">
    <source>
        <dbReference type="ARBA" id="ARBA00022771"/>
    </source>
</evidence>
<feature type="non-terminal residue" evidence="16">
    <location>
        <position position="546"/>
    </location>
</feature>
<dbReference type="Gene3D" id="3.30.40.10">
    <property type="entry name" value="Zinc/RING finger domain, C3HC4 (zinc finger)"/>
    <property type="match status" value="2"/>
</dbReference>
<organism evidence="16 17">
    <name type="scientific">Tropilaelaps mercedesae</name>
    <dbReference type="NCBI Taxonomy" id="418985"/>
    <lineage>
        <taxon>Eukaryota</taxon>
        <taxon>Metazoa</taxon>
        <taxon>Ecdysozoa</taxon>
        <taxon>Arthropoda</taxon>
        <taxon>Chelicerata</taxon>
        <taxon>Arachnida</taxon>
        <taxon>Acari</taxon>
        <taxon>Parasitiformes</taxon>
        <taxon>Mesostigmata</taxon>
        <taxon>Gamasina</taxon>
        <taxon>Dermanyssoidea</taxon>
        <taxon>Laelapidae</taxon>
        <taxon>Tropilaelaps</taxon>
    </lineage>
</organism>
<dbReference type="GO" id="GO:0008270">
    <property type="term" value="F:zinc ion binding"/>
    <property type="evidence" value="ECO:0007669"/>
    <property type="project" value="UniProtKB-KW"/>
</dbReference>
<dbReference type="SUPFAM" id="SSF57903">
    <property type="entry name" value="FYVE/PHD zinc finger"/>
    <property type="match status" value="2"/>
</dbReference>
<feature type="compositionally biased region" description="Low complexity" evidence="13">
    <location>
        <begin position="530"/>
        <end position="546"/>
    </location>
</feature>
<keyword evidence="4" id="KW-0597">Phosphoprotein</keyword>
<dbReference type="GO" id="GO:0036205">
    <property type="term" value="P:histone catabolic process"/>
    <property type="evidence" value="ECO:0007669"/>
    <property type="project" value="TreeGrafter"/>
</dbReference>
<evidence type="ECO:0000256" key="9">
    <source>
        <dbReference type="ARBA" id="ARBA00022853"/>
    </source>
</evidence>
<dbReference type="InterPro" id="IPR001965">
    <property type="entry name" value="Znf_PHD"/>
</dbReference>
<keyword evidence="17" id="KW-1185">Reference proteome</keyword>
<feature type="coiled-coil region" evidence="12">
    <location>
        <begin position="32"/>
        <end position="59"/>
    </location>
</feature>
<dbReference type="InterPro" id="IPR013083">
    <property type="entry name" value="Znf_RING/FYVE/PHD"/>
</dbReference>
<feature type="compositionally biased region" description="Polar residues" evidence="13">
    <location>
        <begin position="420"/>
        <end position="444"/>
    </location>
</feature>
<evidence type="ECO:0000256" key="1">
    <source>
        <dbReference type="ARBA" id="ARBA00004123"/>
    </source>
</evidence>
<feature type="domain" description="SAMD1-like winged helix (WH)" evidence="15">
    <location>
        <begin position="1"/>
        <end position="72"/>
    </location>
</feature>
<feature type="domain" description="PHD-type" evidence="14">
    <location>
        <begin position="266"/>
        <end position="335"/>
    </location>
</feature>
<dbReference type="Pfam" id="PF00628">
    <property type="entry name" value="PHD"/>
    <property type="match status" value="2"/>
</dbReference>
<evidence type="ECO:0000313" key="17">
    <source>
        <dbReference type="Proteomes" id="UP000192247"/>
    </source>
</evidence>
<evidence type="ECO:0000256" key="13">
    <source>
        <dbReference type="SAM" id="MobiDB-lite"/>
    </source>
</evidence>
<dbReference type="GO" id="GO:0004842">
    <property type="term" value="F:ubiquitin-protein transferase activity"/>
    <property type="evidence" value="ECO:0007669"/>
    <property type="project" value="TreeGrafter"/>
</dbReference>
<keyword evidence="8" id="KW-0832">Ubl conjugation</keyword>
<gene>
    <name evidence="16" type="ORF">BIW11_03183</name>
</gene>
<comment type="caution">
    <text evidence="16">The sequence shown here is derived from an EMBL/GenBank/DDBJ whole genome shotgun (WGS) entry which is preliminary data.</text>
</comment>
<dbReference type="OrthoDB" id="10004495at2759"/>
<feature type="region of interest" description="Disordered" evidence="13">
    <location>
        <begin position="353"/>
        <end position="386"/>
    </location>
</feature>
<feature type="region of interest" description="Disordered" evidence="13">
    <location>
        <begin position="414"/>
        <end position="501"/>
    </location>
</feature>
<keyword evidence="5" id="KW-0479">Metal-binding</keyword>
<dbReference type="Pfam" id="PF21524">
    <property type="entry name" value="SAMD1_WH"/>
    <property type="match status" value="1"/>
</dbReference>
<dbReference type="GO" id="GO:0003677">
    <property type="term" value="F:DNA binding"/>
    <property type="evidence" value="ECO:0007669"/>
    <property type="project" value="InterPro"/>
</dbReference>
<keyword evidence="10" id="KW-0539">Nucleus</keyword>
<proteinExistence type="predicted"/>
<keyword evidence="7" id="KW-0862">Zinc</keyword>
<evidence type="ECO:0000259" key="14">
    <source>
        <dbReference type="PROSITE" id="PS50016"/>
    </source>
</evidence>
<evidence type="ECO:0000256" key="5">
    <source>
        <dbReference type="ARBA" id="ARBA00022723"/>
    </source>
</evidence>
<dbReference type="CDD" id="cd15489">
    <property type="entry name" value="PHD_SF"/>
    <property type="match status" value="1"/>
</dbReference>
<dbReference type="InterPro" id="IPR019787">
    <property type="entry name" value="Znf_PHD-finger"/>
</dbReference>
<dbReference type="InterPro" id="IPR048589">
    <property type="entry name" value="SAMD1-like_WH"/>
</dbReference>
<name>A0A1V9XRB4_9ACAR</name>
<keyword evidence="6 11" id="KW-0863">Zinc-finger</keyword>
<dbReference type="SMART" id="SM00249">
    <property type="entry name" value="PHD"/>
    <property type="match status" value="2"/>
</dbReference>
<feature type="region of interest" description="Disordered" evidence="13">
    <location>
        <begin position="69"/>
        <end position="94"/>
    </location>
</feature>
<protein>
    <submittedName>
        <fullName evidence="16">Uncharacterized protein</fullName>
    </submittedName>
</protein>
<dbReference type="InterPro" id="IPR011011">
    <property type="entry name" value="Znf_FYVE_PHD"/>
</dbReference>
<keyword evidence="3" id="KW-1017">Isopeptide bond</keyword>
<feature type="compositionally biased region" description="Polar residues" evidence="13">
    <location>
        <begin position="85"/>
        <end position="94"/>
    </location>
</feature>
<feature type="region of interest" description="Disordered" evidence="13">
    <location>
        <begin position="524"/>
        <end position="546"/>
    </location>
</feature>
<evidence type="ECO:0000256" key="3">
    <source>
        <dbReference type="ARBA" id="ARBA00022499"/>
    </source>
</evidence>
<keyword evidence="9" id="KW-0156">Chromatin regulator</keyword>
<evidence type="ECO:0000256" key="10">
    <source>
        <dbReference type="ARBA" id="ARBA00023242"/>
    </source>
</evidence>
<dbReference type="PROSITE" id="PS50016">
    <property type="entry name" value="ZF_PHD_2"/>
    <property type="match status" value="2"/>
</dbReference>
<dbReference type="PANTHER" id="PTHR47672">
    <property type="entry name" value="E3 UBIQUITIN-PROTEIN LIGASE SNT2"/>
    <property type="match status" value="1"/>
</dbReference>
<evidence type="ECO:0000256" key="4">
    <source>
        <dbReference type="ARBA" id="ARBA00022553"/>
    </source>
</evidence>
<evidence type="ECO:0000256" key="11">
    <source>
        <dbReference type="PROSITE-ProRule" id="PRU00146"/>
    </source>
</evidence>
<feature type="region of interest" description="Disordered" evidence="13">
    <location>
        <begin position="178"/>
        <end position="197"/>
    </location>
</feature>
<evidence type="ECO:0000256" key="12">
    <source>
        <dbReference type="SAM" id="Coils"/>
    </source>
</evidence>
<feature type="domain" description="PHD-type" evidence="14">
    <location>
        <begin position="215"/>
        <end position="269"/>
    </location>
</feature>
<dbReference type="Proteomes" id="UP000192247">
    <property type="component" value="Unassembled WGS sequence"/>
</dbReference>
<evidence type="ECO:0000259" key="15">
    <source>
        <dbReference type="PROSITE" id="PS52014"/>
    </source>
</evidence>
<feature type="compositionally biased region" description="Basic and acidic residues" evidence="13">
    <location>
        <begin position="485"/>
        <end position="499"/>
    </location>
</feature>
<dbReference type="InterPro" id="IPR029617">
    <property type="entry name" value="Snt2"/>
</dbReference>
<evidence type="ECO:0000256" key="8">
    <source>
        <dbReference type="ARBA" id="ARBA00022843"/>
    </source>
</evidence>
<accession>A0A1V9XRB4</accession>
<dbReference type="PANTHER" id="PTHR47672:SF1">
    <property type="entry name" value="E3 UBIQUITIN-PROTEIN LIGASE SNT2"/>
    <property type="match status" value="1"/>
</dbReference>
<feature type="region of interest" description="Disordered" evidence="13">
    <location>
        <begin position="120"/>
        <end position="173"/>
    </location>
</feature>
<evidence type="ECO:0000256" key="7">
    <source>
        <dbReference type="ARBA" id="ARBA00022833"/>
    </source>
</evidence>